<proteinExistence type="predicted"/>
<protein>
    <submittedName>
        <fullName evidence="3">Long-chain-fatty-acid--CoA ligase</fullName>
        <ecNumber evidence="3">6.2.1.3</ecNumber>
    </submittedName>
</protein>
<name>A0ABW2BU76_9PSEU</name>
<dbReference type="InterPro" id="IPR050237">
    <property type="entry name" value="ATP-dep_AMP-bd_enzyme"/>
</dbReference>
<dbReference type="SUPFAM" id="SSF56801">
    <property type="entry name" value="Acetyl-CoA synthetase-like"/>
    <property type="match status" value="1"/>
</dbReference>
<keyword evidence="3" id="KW-0436">Ligase</keyword>
<dbReference type="Proteomes" id="UP001596337">
    <property type="component" value="Unassembled WGS sequence"/>
</dbReference>
<reference evidence="4" key="1">
    <citation type="journal article" date="2019" name="Int. J. Syst. Evol. Microbiol.">
        <title>The Global Catalogue of Microorganisms (GCM) 10K type strain sequencing project: providing services to taxonomists for standard genome sequencing and annotation.</title>
        <authorList>
            <consortium name="The Broad Institute Genomics Platform"/>
            <consortium name="The Broad Institute Genome Sequencing Center for Infectious Disease"/>
            <person name="Wu L."/>
            <person name="Ma J."/>
        </authorList>
    </citation>
    <scope>NUCLEOTIDE SEQUENCE [LARGE SCALE GENOMIC DNA]</scope>
    <source>
        <strain evidence="4">KCTC 32255</strain>
    </source>
</reference>
<sequence>MHGLMMDRPLLIKRLLWRAEHVFGDKQVISRDGSGYHTYTYAELGSRVRRLAGALAALGVAPGDRVATLAWNTHRHLECYFAVPGMGAILHTANHRLSEDQLAYTMDHARDRVVLVEPDLVPLLESIADRLPLVHSYVVLGKVPADTTLSPVFDYEDLLAHAAAVELPELDEYAAAGLCYTSGTTGDPKGVLYSHRSTVLHTLALCVKGSAEVAEDDTYLVVTPMSHVNAWGTPYACALQGTTLVLPGTHPRPEDLLRIIHDQRPNVMVAAVTVGTMLRDAHNSTGRRYHLDSLQRLWLGGQAPPAALTEWWQQNNGTVVVNGWGMTETSPIATFSPDVSSQGKPLPLVEMRITDEAGTELPWDGKSVGELEVCTPWAAREYLDDPRSVDSFREGWLRTGDVSVFTPDGSMALKDRSKDLIKSGGEWISSVDLENALMAHPMVHEAVVIAIPDETWLERPLACVEAQGSVTEEELRNHLQARFAKYWVPEHIVFVRRIPKTSVGKFDKKQLRARYLECGLPGISP</sequence>
<evidence type="ECO:0000259" key="1">
    <source>
        <dbReference type="Pfam" id="PF00501"/>
    </source>
</evidence>
<dbReference type="InterPro" id="IPR025110">
    <property type="entry name" value="AMP-bd_C"/>
</dbReference>
<keyword evidence="4" id="KW-1185">Reference proteome</keyword>
<dbReference type="EMBL" id="JBHSXX010000001">
    <property type="protein sequence ID" value="MFC6866363.1"/>
    <property type="molecule type" value="Genomic_DNA"/>
</dbReference>
<dbReference type="InterPro" id="IPR000873">
    <property type="entry name" value="AMP-dep_synth/lig_dom"/>
</dbReference>
<comment type="caution">
    <text evidence="3">The sequence shown here is derived from an EMBL/GenBank/DDBJ whole genome shotgun (WGS) entry which is preliminary data.</text>
</comment>
<dbReference type="Gene3D" id="3.40.50.12780">
    <property type="entry name" value="N-terminal domain of ligase-like"/>
    <property type="match status" value="1"/>
</dbReference>
<dbReference type="PANTHER" id="PTHR43767:SF11">
    <property type="entry name" value="MEDIUM-CHAIN-FATTY-ACID--COA LIGASE"/>
    <property type="match status" value="1"/>
</dbReference>
<dbReference type="InterPro" id="IPR042099">
    <property type="entry name" value="ANL_N_sf"/>
</dbReference>
<dbReference type="PANTHER" id="PTHR43767">
    <property type="entry name" value="LONG-CHAIN-FATTY-ACID--COA LIGASE"/>
    <property type="match status" value="1"/>
</dbReference>
<dbReference type="PROSITE" id="PS00455">
    <property type="entry name" value="AMP_BINDING"/>
    <property type="match status" value="1"/>
</dbReference>
<dbReference type="InterPro" id="IPR020845">
    <property type="entry name" value="AMP-binding_CS"/>
</dbReference>
<dbReference type="NCBIfam" id="NF004837">
    <property type="entry name" value="PRK06187.1"/>
    <property type="match status" value="1"/>
</dbReference>
<gene>
    <name evidence="3" type="ORF">ACFQGD_04325</name>
</gene>
<feature type="domain" description="AMP-binding enzyme C-terminal" evidence="2">
    <location>
        <begin position="433"/>
        <end position="505"/>
    </location>
</feature>
<organism evidence="3 4">
    <name type="scientific">Haloechinothrix salitolerans</name>
    <dbReference type="NCBI Taxonomy" id="926830"/>
    <lineage>
        <taxon>Bacteria</taxon>
        <taxon>Bacillati</taxon>
        <taxon>Actinomycetota</taxon>
        <taxon>Actinomycetes</taxon>
        <taxon>Pseudonocardiales</taxon>
        <taxon>Pseudonocardiaceae</taxon>
        <taxon>Haloechinothrix</taxon>
    </lineage>
</organism>
<dbReference type="InterPro" id="IPR045851">
    <property type="entry name" value="AMP-bd_C_sf"/>
</dbReference>
<accession>A0ABW2BU76</accession>
<dbReference type="Gene3D" id="3.30.300.30">
    <property type="match status" value="1"/>
</dbReference>
<feature type="domain" description="AMP-dependent synthetase/ligase" evidence="1">
    <location>
        <begin position="21"/>
        <end position="383"/>
    </location>
</feature>
<dbReference type="GO" id="GO:0004467">
    <property type="term" value="F:long-chain fatty acid-CoA ligase activity"/>
    <property type="evidence" value="ECO:0007669"/>
    <property type="project" value="UniProtKB-EC"/>
</dbReference>
<dbReference type="Pfam" id="PF13193">
    <property type="entry name" value="AMP-binding_C"/>
    <property type="match status" value="1"/>
</dbReference>
<dbReference type="Pfam" id="PF00501">
    <property type="entry name" value="AMP-binding"/>
    <property type="match status" value="1"/>
</dbReference>
<evidence type="ECO:0000259" key="2">
    <source>
        <dbReference type="Pfam" id="PF13193"/>
    </source>
</evidence>
<evidence type="ECO:0000313" key="3">
    <source>
        <dbReference type="EMBL" id="MFC6866363.1"/>
    </source>
</evidence>
<dbReference type="RefSeq" id="WP_345401886.1">
    <property type="nucleotide sequence ID" value="NZ_BAABLA010000108.1"/>
</dbReference>
<evidence type="ECO:0000313" key="4">
    <source>
        <dbReference type="Proteomes" id="UP001596337"/>
    </source>
</evidence>
<dbReference type="EC" id="6.2.1.3" evidence="3"/>